<dbReference type="GO" id="GO:0046872">
    <property type="term" value="F:metal ion binding"/>
    <property type="evidence" value="ECO:0007669"/>
    <property type="project" value="UniProtKB-KW"/>
</dbReference>
<dbReference type="GO" id="GO:0005975">
    <property type="term" value="P:carbohydrate metabolic process"/>
    <property type="evidence" value="ECO:0007669"/>
    <property type="project" value="InterPro"/>
</dbReference>
<dbReference type="EMBL" id="RKRF01000007">
    <property type="protein sequence ID" value="RPF56139.1"/>
    <property type="molecule type" value="Genomic_DNA"/>
</dbReference>
<dbReference type="SUPFAM" id="SSF88713">
    <property type="entry name" value="Glycoside hydrolase/deacetylase"/>
    <property type="match status" value="1"/>
</dbReference>
<evidence type="ECO:0000256" key="1">
    <source>
        <dbReference type="ARBA" id="ARBA00022723"/>
    </source>
</evidence>
<keyword evidence="4" id="KW-0732">Signal</keyword>
<name>A0A3N5BHB1_9BACI</name>
<feature type="domain" description="NodB homology" evidence="5">
    <location>
        <begin position="106"/>
        <end position="286"/>
    </location>
</feature>
<gene>
    <name evidence="6" type="ORF">EDC24_1028</name>
</gene>
<feature type="compositionally biased region" description="Acidic residues" evidence="3">
    <location>
        <begin position="29"/>
        <end position="52"/>
    </location>
</feature>
<dbReference type="OrthoDB" id="9806342at2"/>
<dbReference type="Proteomes" id="UP000276443">
    <property type="component" value="Unassembled WGS sequence"/>
</dbReference>
<dbReference type="InterPro" id="IPR050248">
    <property type="entry name" value="Polysacc_deacetylase_ArnD"/>
</dbReference>
<keyword evidence="7" id="KW-1185">Reference proteome</keyword>
<feature type="compositionally biased region" description="Basic and acidic residues" evidence="3">
    <location>
        <begin position="53"/>
        <end position="66"/>
    </location>
</feature>
<reference evidence="6 7" key="1">
    <citation type="submission" date="2018-11" db="EMBL/GenBank/DDBJ databases">
        <title>Genomic Encyclopedia of Type Strains, Phase IV (KMG-IV): sequencing the most valuable type-strain genomes for metagenomic binning, comparative biology and taxonomic classification.</title>
        <authorList>
            <person name="Goeker M."/>
        </authorList>
    </citation>
    <scope>NUCLEOTIDE SEQUENCE [LARGE SCALE GENOMIC DNA]</scope>
    <source>
        <strain evidence="6 7">DSM 18090</strain>
    </source>
</reference>
<dbReference type="AlphaFoldDB" id="A0A3N5BHB1"/>
<feature type="compositionally biased region" description="Acidic residues" evidence="3">
    <location>
        <begin position="67"/>
        <end position="82"/>
    </location>
</feature>
<evidence type="ECO:0000313" key="7">
    <source>
        <dbReference type="Proteomes" id="UP000276443"/>
    </source>
</evidence>
<dbReference type="Pfam" id="PF01522">
    <property type="entry name" value="Polysacc_deac_1"/>
    <property type="match status" value="1"/>
</dbReference>
<evidence type="ECO:0000313" key="6">
    <source>
        <dbReference type="EMBL" id="RPF56139.1"/>
    </source>
</evidence>
<proteinExistence type="predicted"/>
<dbReference type="GO" id="GO:0016810">
    <property type="term" value="F:hydrolase activity, acting on carbon-nitrogen (but not peptide) bonds"/>
    <property type="evidence" value="ECO:0007669"/>
    <property type="project" value="InterPro"/>
</dbReference>
<dbReference type="InterPro" id="IPR011330">
    <property type="entry name" value="Glyco_hydro/deAcase_b/a-brl"/>
</dbReference>
<dbReference type="CDD" id="cd10917">
    <property type="entry name" value="CE4_NodB_like_6s_7s"/>
    <property type="match status" value="1"/>
</dbReference>
<dbReference type="GO" id="GO:0016020">
    <property type="term" value="C:membrane"/>
    <property type="evidence" value="ECO:0007669"/>
    <property type="project" value="TreeGrafter"/>
</dbReference>
<evidence type="ECO:0000256" key="4">
    <source>
        <dbReference type="SAM" id="SignalP"/>
    </source>
</evidence>
<sequence>MRNILIIIGVAVFMLLMVACNDSQAEGDSLPEEDNVEEPTDEENNDNEEPDKTEENNDDKSESNEENKEDEEQKESQESQEEENQKPQYYMNENGFFKPIDDADSKVVLLTIDDAPDGHTLEMAETLKEYDAPAIFFVNGHFMDTEEEKEIVRKIHDMGFYIGNHTYSHVNLREVSKEEQKEEILKLNGIIEEVIGAKPTYFRPPFGANTDYARDFVKDQGMYWMNWSFGYDYFNDYMEADALEEIMLTTNLLVDGANILMHDREWTNEALPNILEGYQEQGFDFLDPALIITDE</sequence>
<dbReference type="PROSITE" id="PS51257">
    <property type="entry name" value="PROKAR_LIPOPROTEIN"/>
    <property type="match status" value="1"/>
</dbReference>
<keyword evidence="2" id="KW-0378">Hydrolase</keyword>
<protein>
    <submittedName>
        <fullName evidence="6">Peptidoglycan/xylan/chitin deacetylase (PgdA/CDA1 family)</fullName>
    </submittedName>
</protein>
<evidence type="ECO:0000259" key="5">
    <source>
        <dbReference type="PROSITE" id="PS51677"/>
    </source>
</evidence>
<dbReference type="PANTHER" id="PTHR10587:SF133">
    <property type="entry name" value="CHITIN DEACETYLASE 1-RELATED"/>
    <property type="match status" value="1"/>
</dbReference>
<dbReference type="Gene3D" id="3.20.20.370">
    <property type="entry name" value="Glycoside hydrolase/deacetylase"/>
    <property type="match status" value="1"/>
</dbReference>
<feature type="signal peptide" evidence="4">
    <location>
        <begin position="1"/>
        <end position="25"/>
    </location>
</feature>
<evidence type="ECO:0000256" key="3">
    <source>
        <dbReference type="SAM" id="MobiDB-lite"/>
    </source>
</evidence>
<comment type="caution">
    <text evidence="6">The sequence shown here is derived from an EMBL/GenBank/DDBJ whole genome shotgun (WGS) entry which is preliminary data.</text>
</comment>
<dbReference type="PANTHER" id="PTHR10587">
    <property type="entry name" value="GLYCOSYL TRANSFERASE-RELATED"/>
    <property type="match status" value="1"/>
</dbReference>
<feature type="chain" id="PRO_5018300350" evidence="4">
    <location>
        <begin position="26"/>
        <end position="295"/>
    </location>
</feature>
<accession>A0A3N5BHB1</accession>
<dbReference type="RefSeq" id="WP_124220278.1">
    <property type="nucleotide sequence ID" value="NZ_RKRF01000007.1"/>
</dbReference>
<feature type="region of interest" description="Disordered" evidence="3">
    <location>
        <begin position="24"/>
        <end position="88"/>
    </location>
</feature>
<organism evidence="6 7">
    <name type="scientific">Aquisalibacillus elongatus</name>
    <dbReference type="NCBI Taxonomy" id="485577"/>
    <lineage>
        <taxon>Bacteria</taxon>
        <taxon>Bacillati</taxon>
        <taxon>Bacillota</taxon>
        <taxon>Bacilli</taxon>
        <taxon>Bacillales</taxon>
        <taxon>Bacillaceae</taxon>
        <taxon>Aquisalibacillus</taxon>
    </lineage>
</organism>
<dbReference type="InterPro" id="IPR002509">
    <property type="entry name" value="NODB_dom"/>
</dbReference>
<keyword evidence="1" id="KW-0479">Metal-binding</keyword>
<evidence type="ECO:0000256" key="2">
    <source>
        <dbReference type="ARBA" id="ARBA00022801"/>
    </source>
</evidence>
<dbReference type="PROSITE" id="PS51677">
    <property type="entry name" value="NODB"/>
    <property type="match status" value="1"/>
</dbReference>